<dbReference type="GO" id="GO:0046872">
    <property type="term" value="F:metal ion binding"/>
    <property type="evidence" value="ECO:0007669"/>
    <property type="project" value="InterPro"/>
</dbReference>
<dbReference type="RefSeq" id="WP_055286877.1">
    <property type="nucleotide sequence ID" value="NZ_JBDMHC010000012.1"/>
</dbReference>
<accession>A0A174EA53</accession>
<dbReference type="SUPFAM" id="SSF56796">
    <property type="entry name" value="Dehydroquinate synthase-like"/>
    <property type="match status" value="1"/>
</dbReference>
<keyword evidence="1" id="KW-0560">Oxidoreductase</keyword>
<dbReference type="GO" id="GO:0016491">
    <property type="term" value="F:oxidoreductase activity"/>
    <property type="evidence" value="ECO:0007669"/>
    <property type="project" value="UniProtKB-KW"/>
</dbReference>
<evidence type="ECO:0000313" key="3">
    <source>
        <dbReference type="EMBL" id="CUO33185.1"/>
    </source>
</evidence>
<proteinExistence type="predicted"/>
<protein>
    <submittedName>
        <fullName evidence="3">Iron-containing alcohol dehydrogenase</fullName>
    </submittedName>
</protein>
<dbReference type="Gene3D" id="3.40.50.1970">
    <property type="match status" value="1"/>
</dbReference>
<evidence type="ECO:0000256" key="1">
    <source>
        <dbReference type="ARBA" id="ARBA00023002"/>
    </source>
</evidence>
<dbReference type="AlphaFoldDB" id="A0A174EA53"/>
<reference evidence="3 4" key="1">
    <citation type="submission" date="2015-09" db="EMBL/GenBank/DDBJ databases">
        <authorList>
            <consortium name="Pathogen Informatics"/>
        </authorList>
    </citation>
    <scope>NUCLEOTIDE SEQUENCE [LARGE SCALE GENOMIC DNA]</scope>
    <source>
        <strain evidence="3 4">2789STDY5608823</strain>
    </source>
</reference>
<dbReference type="InterPro" id="IPR001670">
    <property type="entry name" value="ADH_Fe/GldA"/>
</dbReference>
<evidence type="ECO:0000259" key="2">
    <source>
        <dbReference type="Pfam" id="PF00465"/>
    </source>
</evidence>
<feature type="domain" description="Alcohol dehydrogenase iron-type/glycerol dehydrogenase GldA" evidence="2">
    <location>
        <begin position="26"/>
        <end position="160"/>
    </location>
</feature>
<dbReference type="Proteomes" id="UP000095468">
    <property type="component" value="Unassembled WGS sequence"/>
</dbReference>
<dbReference type="EMBL" id="CYYP01000012">
    <property type="protein sequence ID" value="CUO33185.1"/>
    <property type="molecule type" value="Genomic_DNA"/>
</dbReference>
<sequence>MSLTIDIAYTHGRVVGKMVNYGFGMPTRLVADGDVARWCGRLVAHYGGTKALVVLGGDKHTCDELVSAALGSLDRALLERVLFRCGSVEGDGEDELIDEAVALATDEGVDFVLAIGDADTAGFARELARRMAALDAGEDGFVPYGCIVSEGKVPAVVGTGEVPVFAIIAPELLEGIGSPLRELLGSVCAAA</sequence>
<dbReference type="Pfam" id="PF00465">
    <property type="entry name" value="Fe-ADH"/>
    <property type="match status" value="1"/>
</dbReference>
<evidence type="ECO:0000313" key="4">
    <source>
        <dbReference type="Proteomes" id="UP000095468"/>
    </source>
</evidence>
<organism evidence="3 4">
    <name type="scientific">Collinsella aerofaciens</name>
    <dbReference type="NCBI Taxonomy" id="74426"/>
    <lineage>
        <taxon>Bacteria</taxon>
        <taxon>Bacillati</taxon>
        <taxon>Actinomycetota</taxon>
        <taxon>Coriobacteriia</taxon>
        <taxon>Coriobacteriales</taxon>
        <taxon>Coriobacteriaceae</taxon>
        <taxon>Collinsella</taxon>
    </lineage>
</organism>
<gene>
    <name evidence="3" type="ORF">ERS852381_01389</name>
</gene>
<name>A0A174EA53_9ACTN</name>